<proteinExistence type="inferred from homology"/>
<dbReference type="Pfam" id="PF16320">
    <property type="entry name" value="Ribosomal_L12_N"/>
    <property type="match status" value="1"/>
</dbReference>
<geneLocation type="chloroplast" evidence="7"/>
<dbReference type="FunFam" id="3.30.1390.10:FF:000001">
    <property type="entry name" value="50S ribosomal protein L7/L12"/>
    <property type="match status" value="1"/>
</dbReference>
<dbReference type="GO" id="GO:1990904">
    <property type="term" value="C:ribonucleoprotein complex"/>
    <property type="evidence" value="ECO:0007669"/>
    <property type="project" value="UniProtKB-KW"/>
</dbReference>
<dbReference type="HAMAP" id="MF_00368">
    <property type="entry name" value="Ribosomal_bL12"/>
    <property type="match status" value="1"/>
</dbReference>
<evidence type="ECO:0000256" key="1">
    <source>
        <dbReference type="ARBA" id="ARBA00007197"/>
    </source>
</evidence>
<dbReference type="PANTHER" id="PTHR45987">
    <property type="entry name" value="39S RIBOSOMAL PROTEIN L12"/>
    <property type="match status" value="1"/>
</dbReference>
<dbReference type="SUPFAM" id="SSF48300">
    <property type="entry name" value="Ribosomal protein L7/12, oligomerisation (N-terminal) domain"/>
    <property type="match status" value="1"/>
</dbReference>
<dbReference type="GO" id="GO:0006412">
    <property type="term" value="P:translation"/>
    <property type="evidence" value="ECO:0007669"/>
    <property type="project" value="UniProtKB-UniRule"/>
</dbReference>
<dbReference type="Gene3D" id="1.20.5.710">
    <property type="entry name" value="Single helix bin"/>
    <property type="match status" value="1"/>
</dbReference>
<comment type="similarity">
    <text evidence="1 4">Belongs to the bacterial ribosomal protein bL12 family.</text>
</comment>
<dbReference type="InterPro" id="IPR000206">
    <property type="entry name" value="Ribosomal_bL12"/>
</dbReference>
<dbReference type="AlphaFoldDB" id="A0A3G3LKT8"/>
<dbReference type="GO" id="GO:0005840">
    <property type="term" value="C:ribosome"/>
    <property type="evidence" value="ECO:0007669"/>
    <property type="project" value="UniProtKB-KW"/>
</dbReference>
<dbReference type="CDD" id="cd00387">
    <property type="entry name" value="Ribosomal_L7_L12"/>
    <property type="match status" value="1"/>
</dbReference>
<feature type="domain" description="Large ribosomal subunit protein bL12 oligomerization" evidence="6">
    <location>
        <begin position="4"/>
        <end position="36"/>
    </location>
</feature>
<evidence type="ECO:0000256" key="4">
    <source>
        <dbReference type="HAMAP-Rule" id="MF_00368"/>
    </source>
</evidence>
<evidence type="ECO:0000259" key="5">
    <source>
        <dbReference type="Pfam" id="PF00542"/>
    </source>
</evidence>
<keyword evidence="7" id="KW-0934">Plastid</keyword>
<comment type="subcellular location">
    <subcellularLocation>
        <location evidence="4">Plastid</location>
        <location evidence="4">Chloroplast</location>
    </subcellularLocation>
</comment>
<comment type="function">
    <text evidence="4">Forms part of the ribosomal stalk which helps the ribosome interact with GTP-bound translation factors. Is thus essential for accurate translation.</text>
</comment>
<dbReference type="GO" id="GO:0009507">
    <property type="term" value="C:chloroplast"/>
    <property type="evidence" value="ECO:0007669"/>
    <property type="project" value="UniProtKB-SubCell"/>
</dbReference>
<dbReference type="Gene3D" id="3.30.1390.10">
    <property type="match status" value="1"/>
</dbReference>
<evidence type="ECO:0000313" key="7">
    <source>
        <dbReference type="EMBL" id="AYQ93320.1"/>
    </source>
</evidence>
<keyword evidence="2 4" id="KW-0689">Ribosomal protein</keyword>
<dbReference type="InterPro" id="IPR008932">
    <property type="entry name" value="Ribosomal_bL12_oligo"/>
</dbReference>
<dbReference type="GO" id="GO:0003729">
    <property type="term" value="F:mRNA binding"/>
    <property type="evidence" value="ECO:0007669"/>
    <property type="project" value="TreeGrafter"/>
</dbReference>
<dbReference type="InterPro" id="IPR014719">
    <property type="entry name" value="Ribosomal_bL12_C/ClpS-like"/>
</dbReference>
<comment type="subunit">
    <text evidence="4">Homodimer. Part of the ribosomal stalk of the 50S ribosomal subunit. Forms a multimeric L10(L12)X complex, where L10 forms an elongated spine to which 2 to 4 L12 dimers bind in a sequential fashion. Binds GTP-bound translation factors.</text>
</comment>
<protein>
    <recommendedName>
        <fullName evidence="4">Large ribosomal subunit protein bL12c</fullName>
    </recommendedName>
</protein>
<evidence type="ECO:0000256" key="2">
    <source>
        <dbReference type="ARBA" id="ARBA00022980"/>
    </source>
</evidence>
<dbReference type="InterPro" id="IPR036235">
    <property type="entry name" value="Ribosomal_bL12_oligo_N_sf"/>
</dbReference>
<dbReference type="GO" id="GO:0003735">
    <property type="term" value="F:structural constituent of ribosome"/>
    <property type="evidence" value="ECO:0007669"/>
    <property type="project" value="InterPro"/>
</dbReference>
<feature type="domain" description="Large ribosomal subunit protein bL12 C-terminal" evidence="5">
    <location>
        <begin position="64"/>
        <end position="130"/>
    </location>
</feature>
<dbReference type="PANTHER" id="PTHR45987:SF4">
    <property type="entry name" value="LARGE RIBOSOMAL SUBUNIT PROTEIN BL12M"/>
    <property type="match status" value="1"/>
</dbReference>
<dbReference type="NCBIfam" id="TIGR00855">
    <property type="entry name" value="L12"/>
    <property type="match status" value="1"/>
</dbReference>
<evidence type="ECO:0000256" key="3">
    <source>
        <dbReference type="ARBA" id="ARBA00023274"/>
    </source>
</evidence>
<keyword evidence="3 4" id="KW-0687">Ribonucleoprotein</keyword>
<dbReference type="EMBL" id="MH898667">
    <property type="protein sequence ID" value="AYQ93320.1"/>
    <property type="molecule type" value="Genomic_DNA"/>
</dbReference>
<evidence type="ECO:0000259" key="6">
    <source>
        <dbReference type="Pfam" id="PF16320"/>
    </source>
</evidence>
<accession>A0A3G3LKT8</accession>
<name>A0A3G3LKT8_9EUGL</name>
<sequence>MSNKIDKIIEELKSITLLEASELISKIEETFGVEANINTSVISAASNASNVKLEEPVKEEKTEFDVLLKEVPTAKRINVIKVVRTLTSLGLKEAKDLIESVPKPIFEGVSKEKAEEAKKLLEEAGAVVVIN</sequence>
<dbReference type="InterPro" id="IPR013823">
    <property type="entry name" value="Ribosomal_bL12_C"/>
</dbReference>
<gene>
    <name evidence="4" type="primary">rpl12</name>
</gene>
<dbReference type="SUPFAM" id="SSF54736">
    <property type="entry name" value="ClpS-like"/>
    <property type="match status" value="1"/>
</dbReference>
<keyword evidence="7" id="KW-0150">Chloroplast</keyword>
<dbReference type="Pfam" id="PF00542">
    <property type="entry name" value="Ribosomal_L12"/>
    <property type="match status" value="1"/>
</dbReference>
<organism evidence="7">
    <name type="scientific">Phacus inflexus</name>
    <dbReference type="NCBI Taxonomy" id="461210"/>
    <lineage>
        <taxon>Eukaryota</taxon>
        <taxon>Discoba</taxon>
        <taxon>Euglenozoa</taxon>
        <taxon>Euglenida</taxon>
        <taxon>Spirocuta</taxon>
        <taxon>Euglenophyceae</taxon>
        <taxon>Euglenales</taxon>
        <taxon>Phacaceae</taxon>
        <taxon>Phacus</taxon>
    </lineage>
</organism>
<reference evidence="7" key="1">
    <citation type="journal article" date="2018" name="Sci. Rep.">
        <title>Dynamic evolution of inverted repeats in Euglenophyta plastid genomes.</title>
        <authorList>
            <person name="Karnkowska A."/>
            <person name="Bennett M.S."/>
            <person name="Triemer R.E."/>
        </authorList>
    </citation>
    <scope>NUCLEOTIDE SEQUENCE</scope>
</reference>